<proteinExistence type="predicted"/>
<accession>D2ZUV6</accession>
<evidence type="ECO:0000313" key="2">
    <source>
        <dbReference type="Proteomes" id="UP000003344"/>
    </source>
</evidence>
<reference evidence="1 2" key="1">
    <citation type="submission" date="2009-10" db="EMBL/GenBank/DDBJ databases">
        <authorList>
            <person name="Weinstock G."/>
            <person name="Sodergren E."/>
            <person name="Clifton S."/>
            <person name="Fulton L."/>
            <person name="Fulton B."/>
            <person name="Courtney L."/>
            <person name="Fronick C."/>
            <person name="Harrison M."/>
            <person name="Strong C."/>
            <person name="Farmer C."/>
            <person name="Delahaunty K."/>
            <person name="Markovic C."/>
            <person name="Hall O."/>
            <person name="Minx P."/>
            <person name="Tomlinson C."/>
            <person name="Mitreva M."/>
            <person name="Nelson J."/>
            <person name="Hou S."/>
            <person name="Wollam A."/>
            <person name="Pepin K.H."/>
            <person name="Johnson M."/>
            <person name="Bhonagiri V."/>
            <person name="Nash W.E."/>
            <person name="Warren W."/>
            <person name="Chinwalla A."/>
            <person name="Mardis E.R."/>
            <person name="Wilson R.K."/>
        </authorList>
    </citation>
    <scope>NUCLEOTIDE SEQUENCE [LARGE SCALE GENOMIC DNA]</scope>
    <source>
        <strain evidence="2">ATCC 25996 / DSM 4631 / NCTC 10774 / M26</strain>
    </source>
</reference>
<sequence>MKLYSATRNQTNPKLGGFFTSVYTIKNDYFLCRISLVLDLISQTKYF</sequence>
<dbReference type="Proteomes" id="UP000003344">
    <property type="component" value="Unassembled WGS sequence"/>
</dbReference>
<organism evidence="1 2">
    <name type="scientific">Neisseria mucosa (strain ATCC 25996 / DSM 4631 / NCTC 10774 / M26)</name>
    <dbReference type="NCBI Taxonomy" id="546266"/>
    <lineage>
        <taxon>Bacteria</taxon>
        <taxon>Pseudomonadati</taxon>
        <taxon>Pseudomonadota</taxon>
        <taxon>Betaproteobacteria</taxon>
        <taxon>Neisseriales</taxon>
        <taxon>Neisseriaceae</taxon>
        <taxon>Neisseria</taxon>
    </lineage>
</organism>
<comment type="caution">
    <text evidence="1">The sequence shown here is derived from an EMBL/GenBank/DDBJ whole genome shotgun (WGS) entry which is preliminary data.</text>
</comment>
<protein>
    <submittedName>
        <fullName evidence="1">Uncharacterized protein</fullName>
    </submittedName>
</protein>
<gene>
    <name evidence="1" type="ORF">NEIMUCOT_04397</name>
</gene>
<dbReference type="AlphaFoldDB" id="D2ZUV6"/>
<name>D2ZUV6_NEIM2</name>
<evidence type="ECO:0000313" key="1">
    <source>
        <dbReference type="EMBL" id="EFC89112.1"/>
    </source>
</evidence>
<dbReference type="EMBL" id="ACDX02000004">
    <property type="protein sequence ID" value="EFC89112.1"/>
    <property type="molecule type" value="Genomic_DNA"/>
</dbReference>